<dbReference type="InterPro" id="IPR006405">
    <property type="entry name" value="Nic_PRibTrfase_pncB"/>
</dbReference>
<dbReference type="InterPro" id="IPR041525">
    <property type="entry name" value="N/Namide_PRibTrfase"/>
</dbReference>
<reference evidence="13" key="1">
    <citation type="submission" date="2022-07" db="EMBL/GenBank/DDBJ databases">
        <title>Gramela sediminis sp. nov., isolated from deep-sea sediment of the Indian Ocean.</title>
        <authorList>
            <person name="Shi H."/>
        </authorList>
    </citation>
    <scope>NUCLEOTIDE SEQUENCE</scope>
    <source>
        <strain evidence="13">GC03-9</strain>
    </source>
</reference>
<dbReference type="CDD" id="cd01570">
    <property type="entry name" value="NAPRTase_A"/>
    <property type="match status" value="1"/>
</dbReference>
<feature type="domain" description="Nicotinate phosphoribosyltransferase C-terminal" evidence="12">
    <location>
        <begin position="352"/>
        <end position="456"/>
    </location>
</feature>
<sequence>MNNFSATYTDQYQLAMAQVYFNKGHREHRAVFDYFFRKLPYKGGFAVFAGLEDLLSIIQDIRFSKADLDYLQKQGFKGEFLDYLEDFRFRGTIHSVSEGDVVFPTRPVLQVEANIIEAQIIETILLNLLNFQTLVATKASRMRQVAGEAHLLDFGLRRAQATGGFYATRAAMIGGFNGTSNVIAGRELDIPVSGTMAHSFIQSYDDELTAFRDFAEDRPENCVLLVDTYDTLKSGVPNAIKIAKEMEERGHKLLAIRLDSGDLSYFAKESRKQLDAAGLEYVKIAASNQLDEYVIKSLLEQQAPIDVFGVGTNLVTGDPDGALDGVYKLAWSNGQPRIKISESIVKITLPHKKQVFRVKDENGKCIGADAIGLDSEEMVEEMFHPHEPYKSLKIGQFQQEGLLRKVMENGKMLIEKRSLEEIADYSKSRLAELPLEYKRFNNPHIYKVGISSRLQEEREKLIQSHKNSAS</sequence>
<dbReference type="GO" id="GO:0034355">
    <property type="term" value="P:NAD+ biosynthetic process via the salvage pathway"/>
    <property type="evidence" value="ECO:0007669"/>
    <property type="project" value="TreeGrafter"/>
</dbReference>
<dbReference type="Proteomes" id="UP001155280">
    <property type="component" value="Unassembled WGS sequence"/>
</dbReference>
<evidence type="ECO:0000256" key="3">
    <source>
        <dbReference type="ARBA" id="ARBA00013236"/>
    </source>
</evidence>
<evidence type="ECO:0000256" key="5">
    <source>
        <dbReference type="ARBA" id="ARBA00022598"/>
    </source>
</evidence>
<dbReference type="Pfam" id="PF04095">
    <property type="entry name" value="NAPRTase"/>
    <property type="match status" value="1"/>
</dbReference>
<dbReference type="Pfam" id="PF17956">
    <property type="entry name" value="NAPRTase_C"/>
    <property type="match status" value="1"/>
</dbReference>
<evidence type="ECO:0000259" key="12">
    <source>
        <dbReference type="Pfam" id="PF17956"/>
    </source>
</evidence>
<feature type="domain" description="Nicotinate phosphoribosyltransferase N-terminal" evidence="11">
    <location>
        <begin position="9"/>
        <end position="130"/>
    </location>
</feature>
<dbReference type="InterPro" id="IPR041619">
    <property type="entry name" value="NAPRTase_C"/>
</dbReference>
<keyword evidence="4" id="KW-0597">Phosphoprotein</keyword>
<dbReference type="InterPro" id="IPR013785">
    <property type="entry name" value="Aldolase_TIM"/>
</dbReference>
<evidence type="ECO:0000259" key="10">
    <source>
        <dbReference type="Pfam" id="PF04095"/>
    </source>
</evidence>
<name>A0A9X2I7W6_9FLAO</name>
<evidence type="ECO:0000256" key="6">
    <source>
        <dbReference type="ARBA" id="ARBA00022642"/>
    </source>
</evidence>
<dbReference type="InterPro" id="IPR036068">
    <property type="entry name" value="Nicotinate_pribotase-like_C"/>
</dbReference>
<evidence type="ECO:0000256" key="4">
    <source>
        <dbReference type="ARBA" id="ARBA00022553"/>
    </source>
</evidence>
<evidence type="ECO:0000256" key="7">
    <source>
        <dbReference type="ARBA" id="ARBA00022679"/>
    </source>
</evidence>
<organism evidence="13 14">
    <name type="scientific">Christiangramia oceanisediminis</name>
    <dbReference type="NCBI Taxonomy" id="2920386"/>
    <lineage>
        <taxon>Bacteria</taxon>
        <taxon>Pseudomonadati</taxon>
        <taxon>Bacteroidota</taxon>
        <taxon>Flavobacteriia</taxon>
        <taxon>Flavobacteriales</taxon>
        <taxon>Flavobacteriaceae</taxon>
        <taxon>Christiangramia</taxon>
    </lineage>
</organism>
<dbReference type="NCBIfam" id="NF006695">
    <property type="entry name" value="PRK09243.1-2"/>
    <property type="match status" value="1"/>
</dbReference>
<dbReference type="GO" id="GO:0047280">
    <property type="term" value="F:nicotinamide phosphoribosyltransferase activity"/>
    <property type="evidence" value="ECO:0007669"/>
    <property type="project" value="UniProtKB-ARBA"/>
</dbReference>
<dbReference type="SUPFAM" id="SSF54675">
    <property type="entry name" value="Nicotinate/Quinolinate PRTase N-terminal domain-like"/>
    <property type="match status" value="1"/>
</dbReference>
<evidence type="ECO:0000313" key="14">
    <source>
        <dbReference type="Proteomes" id="UP001155280"/>
    </source>
</evidence>
<dbReference type="Gene3D" id="3.20.140.10">
    <property type="entry name" value="nicotinate phosphoribosyltransferase"/>
    <property type="match status" value="1"/>
</dbReference>
<dbReference type="RefSeq" id="WP_241549703.1">
    <property type="nucleotide sequence ID" value="NZ_JANCNS010000001.1"/>
</dbReference>
<dbReference type="InterPro" id="IPR007229">
    <property type="entry name" value="Nic_PRibTrfase-Fam"/>
</dbReference>
<keyword evidence="6 9" id="KW-0662">Pyridine nucleotide biosynthesis</keyword>
<dbReference type="NCBIfam" id="TIGR01513">
    <property type="entry name" value="NAPRTase_put"/>
    <property type="match status" value="1"/>
</dbReference>
<comment type="PTM">
    <text evidence="9">Transiently phosphorylated on a His residue during the reaction cycle. Phosphorylation strongly increases the affinity for substrates and increases the rate of nicotinate D-ribonucleotide production. Dephosphorylation regenerates the low-affinity form of the enzyme, leading to product release.</text>
</comment>
<dbReference type="GO" id="GO:0004516">
    <property type="term" value="F:nicotinate phosphoribosyltransferase activity"/>
    <property type="evidence" value="ECO:0007669"/>
    <property type="project" value="UniProtKB-UniRule"/>
</dbReference>
<comment type="catalytic activity">
    <reaction evidence="8 9">
        <text>5-phospho-alpha-D-ribose 1-diphosphate + nicotinate + ATP + H2O = nicotinate beta-D-ribonucleotide + ADP + phosphate + diphosphate</text>
        <dbReference type="Rhea" id="RHEA:36163"/>
        <dbReference type="ChEBI" id="CHEBI:15377"/>
        <dbReference type="ChEBI" id="CHEBI:30616"/>
        <dbReference type="ChEBI" id="CHEBI:32544"/>
        <dbReference type="ChEBI" id="CHEBI:33019"/>
        <dbReference type="ChEBI" id="CHEBI:43474"/>
        <dbReference type="ChEBI" id="CHEBI:57502"/>
        <dbReference type="ChEBI" id="CHEBI:58017"/>
        <dbReference type="ChEBI" id="CHEBI:456216"/>
        <dbReference type="EC" id="6.3.4.21"/>
    </reaction>
</comment>
<dbReference type="GO" id="GO:0005829">
    <property type="term" value="C:cytosol"/>
    <property type="evidence" value="ECO:0007669"/>
    <property type="project" value="TreeGrafter"/>
</dbReference>
<proteinExistence type="inferred from homology"/>
<evidence type="ECO:0000313" key="13">
    <source>
        <dbReference type="EMBL" id="MCP9199404.1"/>
    </source>
</evidence>
<accession>A0A9X2I7W6</accession>
<dbReference type="Gene3D" id="3.20.20.70">
    <property type="entry name" value="Aldolase class I"/>
    <property type="match status" value="1"/>
</dbReference>
<dbReference type="PIRSF" id="PIRSF000484">
    <property type="entry name" value="NAPRT"/>
    <property type="match status" value="1"/>
</dbReference>
<dbReference type="AlphaFoldDB" id="A0A9X2I7W6"/>
<keyword evidence="5 9" id="KW-0436">Ligase</keyword>
<feature type="domain" description="Nicotinate/nicotinamide phosphoribosyltransferase" evidence="10">
    <location>
        <begin position="150"/>
        <end position="348"/>
    </location>
</feature>
<dbReference type="EMBL" id="JANCNS010000001">
    <property type="protein sequence ID" value="MCP9199404.1"/>
    <property type="molecule type" value="Genomic_DNA"/>
</dbReference>
<keyword evidence="13" id="KW-0328">Glycosyltransferase</keyword>
<dbReference type="PANTHER" id="PTHR11098:SF1">
    <property type="entry name" value="NICOTINATE PHOSPHORIBOSYLTRANSFERASE"/>
    <property type="match status" value="1"/>
</dbReference>
<comment type="caution">
    <text evidence="13">The sequence shown here is derived from an EMBL/GenBank/DDBJ whole genome shotgun (WGS) entry which is preliminary data.</text>
</comment>
<evidence type="ECO:0000256" key="9">
    <source>
        <dbReference type="RuleBase" id="RU365100"/>
    </source>
</evidence>
<dbReference type="EC" id="6.3.4.21" evidence="3 9"/>
<dbReference type="PANTHER" id="PTHR11098">
    <property type="entry name" value="NICOTINATE PHOSPHORIBOSYLTRANSFERASE"/>
    <property type="match status" value="1"/>
</dbReference>
<comment type="pathway">
    <text evidence="1 9">Cofactor biosynthesis; NAD(+) biosynthesis; nicotinate D-ribonucleotide from nicotinate: step 1/1.</text>
</comment>
<dbReference type="NCBIfam" id="NF009131">
    <property type="entry name" value="PRK12484.1"/>
    <property type="match status" value="1"/>
</dbReference>
<evidence type="ECO:0000256" key="1">
    <source>
        <dbReference type="ARBA" id="ARBA00004952"/>
    </source>
</evidence>
<keyword evidence="7 9" id="KW-0808">Transferase</keyword>
<keyword evidence="14" id="KW-1185">Reference proteome</keyword>
<dbReference type="Pfam" id="PF17767">
    <property type="entry name" value="NAPRTase_N"/>
    <property type="match status" value="1"/>
</dbReference>
<dbReference type="SUPFAM" id="SSF51690">
    <property type="entry name" value="Nicotinate/Quinolinate PRTase C-terminal domain-like"/>
    <property type="match status" value="1"/>
</dbReference>
<evidence type="ECO:0000256" key="8">
    <source>
        <dbReference type="ARBA" id="ARBA00048668"/>
    </source>
</evidence>
<gene>
    <name evidence="13" type="ORF">MKO06_05770</name>
</gene>
<dbReference type="InterPro" id="IPR040727">
    <property type="entry name" value="NAPRTase_N"/>
</dbReference>
<comment type="similarity">
    <text evidence="2 9">Belongs to the NAPRTase family.</text>
</comment>
<dbReference type="FunFam" id="3.20.20.70:FF:000076">
    <property type="entry name" value="Nicotinate phosphoribosyltransferase"/>
    <property type="match status" value="1"/>
</dbReference>
<protein>
    <recommendedName>
        <fullName evidence="3 9">Nicotinate phosphoribosyltransferase</fullName>
        <ecNumber evidence="3 9">6.3.4.21</ecNumber>
    </recommendedName>
</protein>
<comment type="function">
    <text evidence="9">Catalyzes the first step in the biosynthesis of NAD from nicotinic acid, the ATP-dependent synthesis of beta-nicotinate D-ribonucleotide from nicotinate and 5-phospho-D-ribose 1-phosphate.</text>
</comment>
<evidence type="ECO:0000256" key="2">
    <source>
        <dbReference type="ARBA" id="ARBA00010897"/>
    </source>
</evidence>
<evidence type="ECO:0000259" key="11">
    <source>
        <dbReference type="Pfam" id="PF17767"/>
    </source>
</evidence>